<evidence type="ECO:0000313" key="3">
    <source>
        <dbReference type="Proteomes" id="UP000886885"/>
    </source>
</evidence>
<proteinExistence type="predicted"/>
<name>A0A8X8C3K6_POPTO</name>
<reference evidence="2" key="1">
    <citation type="journal article" date="2020" name="bioRxiv">
        <title>Hybrid origin of Populus tomentosa Carr. identified through genome sequencing and phylogenomic analysis.</title>
        <authorList>
            <person name="An X."/>
            <person name="Gao K."/>
            <person name="Chen Z."/>
            <person name="Li J."/>
            <person name="Yang X."/>
            <person name="Yang X."/>
            <person name="Zhou J."/>
            <person name="Guo T."/>
            <person name="Zhao T."/>
            <person name="Huang S."/>
            <person name="Miao D."/>
            <person name="Khan W.U."/>
            <person name="Rao P."/>
            <person name="Ye M."/>
            <person name="Lei B."/>
            <person name="Liao W."/>
            <person name="Wang J."/>
            <person name="Ji L."/>
            <person name="Li Y."/>
            <person name="Guo B."/>
            <person name="Mustafa N.S."/>
            <person name="Li S."/>
            <person name="Yun Q."/>
            <person name="Keller S.R."/>
            <person name="Mao J."/>
            <person name="Zhang R."/>
            <person name="Strauss S.H."/>
        </authorList>
    </citation>
    <scope>NUCLEOTIDE SEQUENCE</scope>
    <source>
        <strain evidence="2">GM15</strain>
        <tissue evidence="2">Leaf</tissue>
    </source>
</reference>
<dbReference type="Proteomes" id="UP000886885">
    <property type="component" value="Chromosome 19A"/>
</dbReference>
<dbReference type="EMBL" id="JAAWWB010000037">
    <property type="protein sequence ID" value="KAG6738429.1"/>
    <property type="molecule type" value="Genomic_DNA"/>
</dbReference>
<gene>
    <name evidence="2" type="ORF">POTOM_058045</name>
</gene>
<organism evidence="2 3">
    <name type="scientific">Populus tomentosa</name>
    <name type="common">Chinese white poplar</name>
    <dbReference type="NCBI Taxonomy" id="118781"/>
    <lineage>
        <taxon>Eukaryota</taxon>
        <taxon>Viridiplantae</taxon>
        <taxon>Streptophyta</taxon>
        <taxon>Embryophyta</taxon>
        <taxon>Tracheophyta</taxon>
        <taxon>Spermatophyta</taxon>
        <taxon>Magnoliopsida</taxon>
        <taxon>eudicotyledons</taxon>
        <taxon>Gunneridae</taxon>
        <taxon>Pentapetalae</taxon>
        <taxon>rosids</taxon>
        <taxon>fabids</taxon>
        <taxon>Malpighiales</taxon>
        <taxon>Salicaceae</taxon>
        <taxon>Saliceae</taxon>
        <taxon>Populus</taxon>
    </lineage>
</organism>
<evidence type="ECO:0000256" key="1">
    <source>
        <dbReference type="SAM" id="Phobius"/>
    </source>
</evidence>
<accession>A0A8X8C3K6</accession>
<sequence>MNWEIYLLKKGMQQKRWQLRNILSSISSAACIKEVVGSWLFIFLVLSNVEPACYESNSCCSSKMMRAGQKQFSIDLGSNKRGHFLEITNDSYSREGHLTDENLKKRFSAKISETQVLNADEEACITGELI</sequence>
<evidence type="ECO:0000313" key="2">
    <source>
        <dbReference type="EMBL" id="KAG6738429.1"/>
    </source>
</evidence>
<protein>
    <submittedName>
        <fullName evidence="2">Uncharacterized protein</fullName>
    </submittedName>
</protein>
<keyword evidence="1" id="KW-0472">Membrane</keyword>
<feature type="transmembrane region" description="Helical" evidence="1">
    <location>
        <begin position="21"/>
        <end position="46"/>
    </location>
</feature>
<keyword evidence="1" id="KW-1133">Transmembrane helix</keyword>
<dbReference type="AlphaFoldDB" id="A0A8X8C3K6"/>
<keyword evidence="3" id="KW-1185">Reference proteome</keyword>
<comment type="caution">
    <text evidence="2">The sequence shown here is derived from an EMBL/GenBank/DDBJ whole genome shotgun (WGS) entry which is preliminary data.</text>
</comment>
<keyword evidence="1" id="KW-0812">Transmembrane</keyword>